<comment type="similarity">
    <text evidence="2">Belongs to the malic enzymes family.</text>
</comment>
<dbReference type="NCBIfam" id="NF010052">
    <property type="entry name" value="PRK13529.1"/>
    <property type="match status" value="1"/>
</dbReference>
<evidence type="ECO:0000256" key="5">
    <source>
        <dbReference type="ARBA" id="ARBA00023002"/>
    </source>
</evidence>
<feature type="binding site" evidence="10">
    <location>
        <position position="416"/>
    </location>
    <ligand>
        <name>(S)-malate</name>
        <dbReference type="ChEBI" id="CHEBI:15589"/>
    </ligand>
</feature>
<accession>A0AA39GQV6</accession>
<evidence type="ECO:0000313" key="15">
    <source>
        <dbReference type="Proteomes" id="UP001175261"/>
    </source>
</evidence>
<dbReference type="Pfam" id="PF03949">
    <property type="entry name" value="Malic_M"/>
    <property type="match status" value="1"/>
</dbReference>
<dbReference type="SMART" id="SM01274">
    <property type="entry name" value="malic"/>
    <property type="match status" value="1"/>
</dbReference>
<dbReference type="Proteomes" id="UP001175261">
    <property type="component" value="Unassembled WGS sequence"/>
</dbReference>
<dbReference type="EC" id="1.1.1.38" evidence="3"/>
<feature type="binding site" evidence="10">
    <location>
        <position position="466"/>
    </location>
    <ligand>
        <name>(S)-malate</name>
        <dbReference type="ChEBI" id="CHEBI:15589"/>
    </ligand>
</feature>
<dbReference type="InterPro" id="IPR046346">
    <property type="entry name" value="Aminoacid_DH-like_N_sf"/>
</dbReference>
<feature type="binding site" evidence="11">
    <location>
        <position position="248"/>
    </location>
    <ligand>
        <name>a divalent metal cation</name>
        <dbReference type="ChEBI" id="CHEBI:60240"/>
    </ligand>
</feature>
<evidence type="ECO:0000259" key="13">
    <source>
        <dbReference type="SMART" id="SM01274"/>
    </source>
</evidence>
<feature type="active site" description="Proton donor" evidence="9">
    <location>
        <position position="105"/>
    </location>
</feature>
<keyword evidence="4 11" id="KW-0479">Metal-binding</keyword>
<gene>
    <name evidence="14" type="ORF">NLU13_1383</name>
</gene>
<evidence type="ECO:0000256" key="7">
    <source>
        <dbReference type="ARBA" id="ARBA00050168"/>
    </source>
</evidence>
<reference evidence="14" key="1">
    <citation type="submission" date="2022-10" db="EMBL/GenBank/DDBJ databases">
        <title>Determination and structural analysis of whole genome sequence of Sarocladium strictum F4-1.</title>
        <authorList>
            <person name="Hu L."/>
            <person name="Jiang Y."/>
        </authorList>
    </citation>
    <scope>NUCLEOTIDE SEQUENCE</scope>
    <source>
        <strain evidence="14">F4-1</strain>
    </source>
</reference>
<dbReference type="SUPFAM" id="SSF53223">
    <property type="entry name" value="Aminoacid dehydrogenase-like, N-terminal domain"/>
    <property type="match status" value="1"/>
</dbReference>
<dbReference type="InterPro" id="IPR036291">
    <property type="entry name" value="NAD(P)-bd_dom_sf"/>
</dbReference>
<dbReference type="FunFam" id="3.40.50.720:FF:000055">
    <property type="entry name" value="NAD-dependent malic enzyme"/>
    <property type="match status" value="1"/>
</dbReference>
<dbReference type="Gene3D" id="3.40.50.720">
    <property type="entry name" value="NAD(P)-binding Rossmann-like Domain"/>
    <property type="match status" value="1"/>
</dbReference>
<dbReference type="GO" id="GO:0005829">
    <property type="term" value="C:cytosol"/>
    <property type="evidence" value="ECO:0007669"/>
    <property type="project" value="TreeGrafter"/>
</dbReference>
<dbReference type="Pfam" id="PF00390">
    <property type="entry name" value="malic"/>
    <property type="match status" value="1"/>
</dbReference>
<evidence type="ECO:0000256" key="4">
    <source>
        <dbReference type="ARBA" id="ARBA00022723"/>
    </source>
</evidence>
<keyword evidence="6" id="KW-0520">NAD</keyword>
<dbReference type="SMART" id="SM00919">
    <property type="entry name" value="Malic_M"/>
    <property type="match status" value="1"/>
</dbReference>
<evidence type="ECO:0000259" key="12">
    <source>
        <dbReference type="SMART" id="SM00919"/>
    </source>
</evidence>
<dbReference type="AlphaFoldDB" id="A0AA39GQV6"/>
<name>A0AA39GQV6_SARSR</name>
<dbReference type="Gene3D" id="3.40.50.10380">
    <property type="entry name" value="Malic enzyme, N-terminal domain"/>
    <property type="match status" value="1"/>
</dbReference>
<dbReference type="EMBL" id="JAPDFR010000001">
    <property type="protein sequence ID" value="KAK0391885.1"/>
    <property type="molecule type" value="Genomic_DNA"/>
</dbReference>
<keyword evidence="15" id="KW-1185">Reference proteome</keyword>
<feature type="binding site" evidence="11">
    <location>
        <position position="249"/>
    </location>
    <ligand>
        <name>a divalent metal cation</name>
        <dbReference type="ChEBI" id="CHEBI:60240"/>
    </ligand>
</feature>
<proteinExistence type="inferred from homology"/>
<feature type="active site" description="Proton acceptor" evidence="9">
    <location>
        <position position="177"/>
    </location>
</feature>
<evidence type="ECO:0000256" key="1">
    <source>
        <dbReference type="ARBA" id="ARBA00001936"/>
    </source>
</evidence>
<evidence type="ECO:0000256" key="9">
    <source>
        <dbReference type="PIRSR" id="PIRSR000106-1"/>
    </source>
</evidence>
<dbReference type="GO" id="GO:0004471">
    <property type="term" value="F:malate dehydrogenase (decarboxylating) (NAD+) activity"/>
    <property type="evidence" value="ECO:0007669"/>
    <property type="project" value="TreeGrafter"/>
</dbReference>
<dbReference type="InterPro" id="IPR012302">
    <property type="entry name" value="Malic_NAD-bd"/>
</dbReference>
<dbReference type="InterPro" id="IPR037062">
    <property type="entry name" value="Malic_N_dom_sf"/>
</dbReference>
<organism evidence="14 15">
    <name type="scientific">Sarocladium strictum</name>
    <name type="common">Black bundle disease fungus</name>
    <name type="synonym">Acremonium strictum</name>
    <dbReference type="NCBI Taxonomy" id="5046"/>
    <lineage>
        <taxon>Eukaryota</taxon>
        <taxon>Fungi</taxon>
        <taxon>Dikarya</taxon>
        <taxon>Ascomycota</taxon>
        <taxon>Pezizomycotina</taxon>
        <taxon>Sordariomycetes</taxon>
        <taxon>Hypocreomycetidae</taxon>
        <taxon>Hypocreales</taxon>
        <taxon>Sarocladiaceae</taxon>
        <taxon>Sarocladium</taxon>
    </lineage>
</organism>
<feature type="binding site" evidence="11">
    <location>
        <position position="272"/>
    </location>
    <ligand>
        <name>a divalent metal cation</name>
        <dbReference type="ChEBI" id="CHEBI:60240"/>
    </ligand>
</feature>
<dbReference type="FunFam" id="3.40.50.10380:FF:000001">
    <property type="entry name" value="NAD-dependent malic enzyme"/>
    <property type="match status" value="1"/>
</dbReference>
<feature type="domain" description="Malic enzyme N-terminal" evidence="13">
    <location>
        <begin position="82"/>
        <end position="263"/>
    </location>
</feature>
<evidence type="ECO:0000256" key="11">
    <source>
        <dbReference type="PIRSR" id="PIRSR000106-3"/>
    </source>
</evidence>
<protein>
    <recommendedName>
        <fullName evidence="3">malate dehydrogenase (oxaloacetate-decarboxylating)</fullName>
        <ecNumber evidence="3">1.1.1.38</ecNumber>
    </recommendedName>
</protein>
<evidence type="ECO:0000313" key="14">
    <source>
        <dbReference type="EMBL" id="KAK0391885.1"/>
    </source>
</evidence>
<comment type="catalytic activity">
    <reaction evidence="7">
        <text>oxaloacetate + H(+) = pyruvate + CO2</text>
        <dbReference type="Rhea" id="RHEA:15641"/>
        <dbReference type="ChEBI" id="CHEBI:15361"/>
        <dbReference type="ChEBI" id="CHEBI:15378"/>
        <dbReference type="ChEBI" id="CHEBI:16452"/>
        <dbReference type="ChEBI" id="CHEBI:16526"/>
        <dbReference type="EC" id="1.1.1.38"/>
    </reaction>
</comment>
<comment type="cofactor">
    <cofactor evidence="1">
        <name>Mn(2+)</name>
        <dbReference type="ChEBI" id="CHEBI:29035"/>
    </cofactor>
</comment>
<evidence type="ECO:0000256" key="2">
    <source>
        <dbReference type="ARBA" id="ARBA00008785"/>
    </source>
</evidence>
<dbReference type="SUPFAM" id="SSF51735">
    <property type="entry name" value="NAD(P)-binding Rossmann-fold domains"/>
    <property type="match status" value="1"/>
</dbReference>
<comment type="catalytic activity">
    <reaction evidence="8">
        <text>(S)-malate + NAD(+) = pyruvate + CO2 + NADH</text>
        <dbReference type="Rhea" id="RHEA:12653"/>
        <dbReference type="ChEBI" id="CHEBI:15361"/>
        <dbReference type="ChEBI" id="CHEBI:15589"/>
        <dbReference type="ChEBI" id="CHEBI:16526"/>
        <dbReference type="ChEBI" id="CHEBI:57540"/>
        <dbReference type="ChEBI" id="CHEBI:57945"/>
        <dbReference type="EC" id="1.1.1.38"/>
    </reaction>
</comment>
<dbReference type="PANTHER" id="PTHR23406">
    <property type="entry name" value="MALIC ENZYME-RELATED"/>
    <property type="match status" value="1"/>
</dbReference>
<evidence type="ECO:0000256" key="6">
    <source>
        <dbReference type="ARBA" id="ARBA00023027"/>
    </source>
</evidence>
<evidence type="ECO:0000256" key="10">
    <source>
        <dbReference type="PIRSR" id="PIRSR000106-2"/>
    </source>
</evidence>
<dbReference type="InterPro" id="IPR001891">
    <property type="entry name" value="Malic_OxRdtase"/>
</dbReference>
<dbReference type="GO" id="GO:0005739">
    <property type="term" value="C:mitochondrion"/>
    <property type="evidence" value="ECO:0007669"/>
    <property type="project" value="TreeGrafter"/>
</dbReference>
<dbReference type="GO" id="GO:0051287">
    <property type="term" value="F:NAD binding"/>
    <property type="evidence" value="ECO:0007669"/>
    <property type="project" value="InterPro"/>
</dbReference>
<evidence type="ECO:0000256" key="8">
    <source>
        <dbReference type="ARBA" id="ARBA00052591"/>
    </source>
</evidence>
<comment type="cofactor">
    <cofactor evidence="11">
        <name>Mg(2+)</name>
        <dbReference type="ChEBI" id="CHEBI:18420"/>
    </cofactor>
    <cofactor evidence="11">
        <name>Mn(2+)</name>
        <dbReference type="ChEBI" id="CHEBI:29035"/>
    </cofactor>
    <text evidence="11">Divalent metal cations. Prefers magnesium or manganese.</text>
</comment>
<keyword evidence="5" id="KW-0560">Oxidoreductase</keyword>
<dbReference type="PIRSF" id="PIRSF000106">
    <property type="entry name" value="ME"/>
    <property type="match status" value="1"/>
</dbReference>
<dbReference type="InterPro" id="IPR012301">
    <property type="entry name" value="Malic_N_dom"/>
</dbReference>
<dbReference type="PANTHER" id="PTHR23406:SF34">
    <property type="entry name" value="NAD-DEPENDENT MALIC ENZYME, MITOCHONDRIAL"/>
    <property type="match status" value="1"/>
</dbReference>
<dbReference type="GO" id="GO:0006108">
    <property type="term" value="P:malate metabolic process"/>
    <property type="evidence" value="ECO:0007669"/>
    <property type="project" value="TreeGrafter"/>
</dbReference>
<comment type="caution">
    <text evidence="14">The sequence shown here is derived from an EMBL/GenBank/DDBJ whole genome shotgun (WGS) entry which is preliminary data.</text>
</comment>
<sequence>MPQTPLNTTGPLPCALTGAALLNHPFFNKGSAFPASERREFNLTGLLPESVQTLEQQAERAYKQYLSRNGDLARNTFLTSLKEQNEVLFYKVLSDHLKDMFSVVYTPTEGDAIQNYSRLFRRPEGCFLNIEDQDRVYPDLAQWGHPDDIDYIVVTDGEEILGIGDQGVGGILISIAKLMLTTACAGVHPNRVLPVVLDCGTDNEELLNDDLYLGLRKKRVRGEKYDNFVSEFVRSVRELYPKAYLHFEDFGLTNARRILDKYRPHMPCFNDDVQGTGCVTLAAITAGLRVCGQTLDDARVVIFGAGSAGVGIADQIRDAIAAEVGISKEEAAERIWLIDRPGLLLTTTENVSSAQKGFLKDSSAWSDKSTDLLSVVKSVHPNILIGTSTVPSAFTKEIVQAMHAHASRPIILPLSNPTRLHEATPHDLLHWTNGQALVATGSPFDPVKGPWGAGGREVEITVAECNNSVVFPGIGLGCILSRCSLLTDKMLVSAVQAVASEAPAMKDPREALLPDVDVVRDVSVRVAREVIKTAVEEGVARADGIPKGDEELETWIRHQMWEPKYRDLKKVEMEDATRLAKGEMGRAGFVDRG</sequence>
<feature type="domain" description="Malic enzyme NAD-binding" evidence="12">
    <location>
        <begin position="273"/>
        <end position="535"/>
    </location>
</feature>
<dbReference type="PRINTS" id="PR00072">
    <property type="entry name" value="MALOXRDTASE"/>
</dbReference>
<dbReference type="GO" id="GO:0046872">
    <property type="term" value="F:metal ion binding"/>
    <property type="evidence" value="ECO:0007669"/>
    <property type="project" value="UniProtKB-KW"/>
</dbReference>
<evidence type="ECO:0000256" key="3">
    <source>
        <dbReference type="ARBA" id="ARBA00013003"/>
    </source>
</evidence>